<evidence type="ECO:0000313" key="2">
    <source>
        <dbReference type="EMBL" id="KAJ8421275.1"/>
    </source>
</evidence>
<feature type="region of interest" description="Disordered" evidence="1">
    <location>
        <begin position="127"/>
        <end position="148"/>
    </location>
</feature>
<evidence type="ECO:0000256" key="1">
    <source>
        <dbReference type="SAM" id="MobiDB-lite"/>
    </source>
</evidence>
<dbReference type="AlphaFoldDB" id="A0A9Q1GLJ8"/>
<name>A0A9Q1GLJ8_9CARY</name>
<gene>
    <name evidence="2" type="ORF">Cgig2_026806</name>
</gene>
<evidence type="ECO:0000313" key="3">
    <source>
        <dbReference type="Proteomes" id="UP001153076"/>
    </source>
</evidence>
<accession>A0A9Q1GLJ8</accession>
<organism evidence="2 3">
    <name type="scientific">Carnegiea gigantea</name>
    <dbReference type="NCBI Taxonomy" id="171969"/>
    <lineage>
        <taxon>Eukaryota</taxon>
        <taxon>Viridiplantae</taxon>
        <taxon>Streptophyta</taxon>
        <taxon>Embryophyta</taxon>
        <taxon>Tracheophyta</taxon>
        <taxon>Spermatophyta</taxon>
        <taxon>Magnoliopsida</taxon>
        <taxon>eudicotyledons</taxon>
        <taxon>Gunneridae</taxon>
        <taxon>Pentapetalae</taxon>
        <taxon>Caryophyllales</taxon>
        <taxon>Cactineae</taxon>
        <taxon>Cactaceae</taxon>
        <taxon>Cactoideae</taxon>
        <taxon>Echinocereeae</taxon>
        <taxon>Carnegiea</taxon>
    </lineage>
</organism>
<dbReference type="EMBL" id="JAKOGI010002820">
    <property type="protein sequence ID" value="KAJ8421275.1"/>
    <property type="molecule type" value="Genomic_DNA"/>
</dbReference>
<sequence>MEITCSNLSEQKLQYSLKYDRQMLMTVERDVDVRMVFKENEEHGYLYVGENDRPTRQGHKDGAACEGRTHSCLCVMGGELEDGGDGGVTYELMHPMETHNMGIVDAKTGRVVGGDDLDDDYDRCILPPTNGRQPGRPPSKRRELQTQGIKSQRCSKCSEVGHTRRTYRNLRVDFDANYEGDVVEVEDLLDVIKAHELAIQSSSQFIDKYFPATWKWFRHRSKLWCTLCNNLVCLPGSMQMFTVVNHGLQPVNPWETDRLQPWNFGILLILASELSPYPHPCLYFNMQHNFACSAQLGKLVCLPGMRQMFTVVNHSLQLVNPWGIDRLQPWHFGFLLILASELSPHPHPYLYFNVQVHWCMCMEGW</sequence>
<proteinExistence type="predicted"/>
<comment type="caution">
    <text evidence="2">The sequence shown here is derived from an EMBL/GenBank/DDBJ whole genome shotgun (WGS) entry which is preliminary data.</text>
</comment>
<reference evidence="2" key="1">
    <citation type="submission" date="2022-04" db="EMBL/GenBank/DDBJ databases">
        <title>Carnegiea gigantea Genome sequencing and assembly v2.</title>
        <authorList>
            <person name="Copetti D."/>
            <person name="Sanderson M.J."/>
            <person name="Burquez A."/>
            <person name="Wojciechowski M.F."/>
        </authorList>
    </citation>
    <scope>NUCLEOTIDE SEQUENCE</scope>
    <source>
        <strain evidence="2">SGP5-SGP5p</strain>
        <tissue evidence="2">Aerial part</tissue>
    </source>
</reference>
<dbReference type="Proteomes" id="UP001153076">
    <property type="component" value="Unassembled WGS sequence"/>
</dbReference>
<keyword evidence="3" id="KW-1185">Reference proteome</keyword>
<dbReference type="OrthoDB" id="1844242at2759"/>
<protein>
    <submittedName>
        <fullName evidence="2">Uncharacterized protein</fullName>
    </submittedName>
</protein>